<dbReference type="RefSeq" id="WP_413271354.1">
    <property type="nucleotide sequence ID" value="NZ_JBHFNQ010000118.1"/>
</dbReference>
<proteinExistence type="predicted"/>
<organism evidence="1 2">
    <name type="scientific">Floridaenema aerugineum BLCC-F46</name>
    <dbReference type="NCBI Taxonomy" id="3153654"/>
    <lineage>
        <taxon>Bacteria</taxon>
        <taxon>Bacillati</taxon>
        <taxon>Cyanobacteriota</taxon>
        <taxon>Cyanophyceae</taxon>
        <taxon>Oscillatoriophycideae</taxon>
        <taxon>Aerosakkonematales</taxon>
        <taxon>Aerosakkonemataceae</taxon>
        <taxon>Floridanema</taxon>
        <taxon>Floridanema aerugineum</taxon>
    </lineage>
</organism>
<evidence type="ECO:0000313" key="2">
    <source>
        <dbReference type="Proteomes" id="UP001576774"/>
    </source>
</evidence>
<protein>
    <submittedName>
        <fullName evidence="1">Uncharacterized protein</fullName>
    </submittedName>
</protein>
<name>A0ABV4X795_9CYAN</name>
<reference evidence="1 2" key="1">
    <citation type="submission" date="2024-09" db="EMBL/GenBank/DDBJ databases">
        <title>Floridaenema gen nov. (Aerosakkonemataceae, Aerosakkonematales ord. nov., Cyanobacteria) from benthic tropical and subtropical fresh waters, with the description of four new species.</title>
        <authorList>
            <person name="Moretto J.A."/>
            <person name="Berthold D.E."/>
            <person name="Lefler F.W."/>
            <person name="Huang I.-S."/>
            <person name="Laughinghouse H. IV."/>
        </authorList>
    </citation>
    <scope>NUCLEOTIDE SEQUENCE [LARGE SCALE GENOMIC DNA]</scope>
    <source>
        <strain evidence="1 2">BLCC-F46</strain>
    </source>
</reference>
<dbReference type="Proteomes" id="UP001576774">
    <property type="component" value="Unassembled WGS sequence"/>
</dbReference>
<dbReference type="EMBL" id="JBHFNQ010000118">
    <property type="protein sequence ID" value="MFB2878277.1"/>
    <property type="molecule type" value="Genomic_DNA"/>
</dbReference>
<gene>
    <name evidence="1" type="ORF">ACE1CC_15600</name>
</gene>
<evidence type="ECO:0000313" key="1">
    <source>
        <dbReference type="EMBL" id="MFB2878277.1"/>
    </source>
</evidence>
<accession>A0ABV4X795</accession>
<sequence length="156" mass="17694">MTIDQTGDMAKEYENLTAAEITEHLRNGKLLTINRCKRNGLIIYKPHHAEFAGPGAAVGGNCDLDCQRVTPVGNLSLIDPETFDDRQTAYKIRIQWLRLMKKSTEYDDPLQRAEKLMFQFENFFDSQTLEQLPDEAFALLVGVFPQTVKTARAKDA</sequence>
<comment type="caution">
    <text evidence="1">The sequence shown here is derived from an EMBL/GenBank/DDBJ whole genome shotgun (WGS) entry which is preliminary data.</text>
</comment>
<keyword evidence="2" id="KW-1185">Reference proteome</keyword>